<dbReference type="InterPro" id="IPR046342">
    <property type="entry name" value="CBS_dom_sf"/>
</dbReference>
<accession>A0A934R5V9</accession>
<dbReference type="InterPro" id="IPR036739">
    <property type="entry name" value="SLC41_membr_dom_sf"/>
</dbReference>
<evidence type="ECO:0000256" key="2">
    <source>
        <dbReference type="ARBA" id="ARBA00009749"/>
    </source>
</evidence>
<dbReference type="Proteomes" id="UP000600139">
    <property type="component" value="Unassembled WGS sequence"/>
</dbReference>
<organism evidence="11 12">
    <name type="scientific">Luteolibacter yonseiensis</name>
    <dbReference type="NCBI Taxonomy" id="1144680"/>
    <lineage>
        <taxon>Bacteria</taxon>
        <taxon>Pseudomonadati</taxon>
        <taxon>Verrucomicrobiota</taxon>
        <taxon>Verrucomicrobiia</taxon>
        <taxon>Verrucomicrobiales</taxon>
        <taxon>Verrucomicrobiaceae</taxon>
        <taxon>Luteolibacter</taxon>
    </lineage>
</organism>
<dbReference type="SUPFAM" id="SSF54631">
    <property type="entry name" value="CBS-domain pair"/>
    <property type="match status" value="1"/>
</dbReference>
<dbReference type="Gene3D" id="1.25.60.10">
    <property type="entry name" value="MgtE N-terminal domain-like"/>
    <property type="match status" value="1"/>
</dbReference>
<dbReference type="InterPro" id="IPR000644">
    <property type="entry name" value="CBS_dom"/>
</dbReference>
<dbReference type="SUPFAM" id="SSF158791">
    <property type="entry name" value="MgtE N-terminal domain-like"/>
    <property type="match status" value="1"/>
</dbReference>
<dbReference type="InterPro" id="IPR038076">
    <property type="entry name" value="MgtE_N_sf"/>
</dbReference>
<dbReference type="SMART" id="SM00924">
    <property type="entry name" value="MgtE_N"/>
    <property type="match status" value="1"/>
</dbReference>
<feature type="transmembrane region" description="Helical" evidence="9">
    <location>
        <begin position="431"/>
        <end position="454"/>
    </location>
</feature>
<keyword evidence="8" id="KW-0129">CBS domain</keyword>
<feature type="transmembrane region" description="Helical" evidence="9">
    <location>
        <begin position="310"/>
        <end position="337"/>
    </location>
</feature>
<keyword evidence="3 9" id="KW-0813">Transport</keyword>
<keyword evidence="4 9" id="KW-0812">Transmembrane</keyword>
<dbReference type="CDD" id="cd04606">
    <property type="entry name" value="CBS_pair_Mg_transporter"/>
    <property type="match status" value="1"/>
</dbReference>
<dbReference type="Gene3D" id="1.10.357.20">
    <property type="entry name" value="SLC41 divalent cation transporters, integral membrane domain"/>
    <property type="match status" value="1"/>
</dbReference>
<evidence type="ECO:0000256" key="1">
    <source>
        <dbReference type="ARBA" id="ARBA00004141"/>
    </source>
</evidence>
<keyword evidence="9" id="KW-1003">Cell membrane</keyword>
<evidence type="ECO:0000256" key="4">
    <source>
        <dbReference type="ARBA" id="ARBA00022692"/>
    </source>
</evidence>
<evidence type="ECO:0000256" key="7">
    <source>
        <dbReference type="ARBA" id="ARBA00023136"/>
    </source>
</evidence>
<dbReference type="InterPro" id="IPR006667">
    <property type="entry name" value="SLC41_membr_dom"/>
</dbReference>
<evidence type="ECO:0000313" key="11">
    <source>
        <dbReference type="EMBL" id="MBK1816015.1"/>
    </source>
</evidence>
<evidence type="ECO:0000313" key="12">
    <source>
        <dbReference type="Proteomes" id="UP000600139"/>
    </source>
</evidence>
<dbReference type="NCBIfam" id="TIGR00400">
    <property type="entry name" value="mgtE"/>
    <property type="match status" value="1"/>
</dbReference>
<dbReference type="SUPFAM" id="SSF161093">
    <property type="entry name" value="MgtE membrane domain-like"/>
    <property type="match status" value="1"/>
</dbReference>
<keyword evidence="6 9" id="KW-1133">Transmembrane helix</keyword>
<dbReference type="GO" id="GO:0015095">
    <property type="term" value="F:magnesium ion transmembrane transporter activity"/>
    <property type="evidence" value="ECO:0007669"/>
    <property type="project" value="UniProtKB-UniRule"/>
</dbReference>
<comment type="subunit">
    <text evidence="9">Homodimer.</text>
</comment>
<evidence type="ECO:0000256" key="3">
    <source>
        <dbReference type="ARBA" id="ARBA00022448"/>
    </source>
</evidence>
<gene>
    <name evidence="11" type="primary">mgtE</name>
    <name evidence="11" type="ORF">JIN84_10355</name>
</gene>
<comment type="subcellular location">
    <subcellularLocation>
        <location evidence="9">Cell membrane</location>
        <topology evidence="9">Multi-pass membrane protein</topology>
    </subcellularLocation>
    <subcellularLocation>
        <location evidence="1">Membrane</location>
        <topology evidence="1">Multi-pass membrane protein</topology>
    </subcellularLocation>
</comment>
<reference evidence="11" key="1">
    <citation type="submission" date="2021-01" db="EMBL/GenBank/DDBJ databases">
        <title>Modified the classification status of verrucomicrobia.</title>
        <authorList>
            <person name="Feng X."/>
        </authorList>
    </citation>
    <scope>NUCLEOTIDE SEQUENCE</scope>
    <source>
        <strain evidence="11">JCM 18052</strain>
    </source>
</reference>
<dbReference type="AlphaFoldDB" id="A0A934R5V9"/>
<dbReference type="PANTHER" id="PTHR43773">
    <property type="entry name" value="MAGNESIUM TRANSPORTER MGTE"/>
    <property type="match status" value="1"/>
</dbReference>
<sequence length="459" mass="50230">MRKNRTSEILAEMLVSRNFMGIRAALSGLAPADSAEEIVKFKPSERAALFRLLPMELAAEVFEYLPVEAQESLIRSLGDREAARILEAMSPDDRTALLEELPTSVCARLVESLSPEERMVALRLLDFPEDSIGRMMTSEYLTLRAEWSMREVLDHIRNHGRDRETLNVLYVVDPTGKLINEVRIRSILLSPLETLVKDLPGDVLISLNAMDDREMAVASFRKYDRTVLPVVNGHGGLVGIVTVDDILDVAEEEATEDIQKLGGMEQLDEPYMDISLARLVKKRATWLIVLFVGEMLTATAMGHFEDEISKAVILAVFVPLIISSGGNSGSQAATLIIRAMAIGEVGLADWWRVMRREILSGLILGLILAAIGVIRIAAWSAFSDMYGPHWPLVAATVGISLIGVVLWGTLSGSMLPFLLKRAGLDPATSSAPFVATLVDVTGLIIYFAVAGVVLHGTLL</sequence>
<dbReference type="InterPro" id="IPR006669">
    <property type="entry name" value="MgtE_transporter"/>
</dbReference>
<keyword evidence="7 9" id="KW-0472">Membrane</keyword>
<evidence type="ECO:0000256" key="5">
    <source>
        <dbReference type="ARBA" id="ARBA00022842"/>
    </source>
</evidence>
<proteinExistence type="inferred from homology"/>
<comment type="similarity">
    <text evidence="2 9">Belongs to the SLC41A transporter family.</text>
</comment>
<protein>
    <recommendedName>
        <fullName evidence="9">Magnesium transporter MgtE</fullName>
    </recommendedName>
</protein>
<evidence type="ECO:0000256" key="9">
    <source>
        <dbReference type="RuleBase" id="RU362011"/>
    </source>
</evidence>
<feature type="transmembrane region" description="Helical" evidence="9">
    <location>
        <begin position="284"/>
        <end position="304"/>
    </location>
</feature>
<dbReference type="PANTHER" id="PTHR43773:SF1">
    <property type="entry name" value="MAGNESIUM TRANSPORTER MGTE"/>
    <property type="match status" value="1"/>
</dbReference>
<dbReference type="Gene3D" id="3.10.580.10">
    <property type="entry name" value="CBS-domain"/>
    <property type="match status" value="1"/>
</dbReference>
<comment type="caution">
    <text evidence="11">The sequence shown here is derived from an EMBL/GenBank/DDBJ whole genome shotgun (WGS) entry which is preliminary data.</text>
</comment>
<keyword evidence="9" id="KW-0479">Metal-binding</keyword>
<dbReference type="Pfam" id="PF01769">
    <property type="entry name" value="MgtE"/>
    <property type="match status" value="1"/>
</dbReference>
<keyword evidence="5 9" id="KW-0460">Magnesium</keyword>
<name>A0A934R5V9_9BACT</name>
<evidence type="ECO:0000259" key="10">
    <source>
        <dbReference type="PROSITE" id="PS51371"/>
    </source>
</evidence>
<dbReference type="RefSeq" id="WP_200350973.1">
    <property type="nucleotide sequence ID" value="NZ_BAABHZ010000006.1"/>
</dbReference>
<dbReference type="Pfam" id="PF00571">
    <property type="entry name" value="CBS"/>
    <property type="match status" value="2"/>
</dbReference>
<dbReference type="EMBL" id="JAENIK010000011">
    <property type="protein sequence ID" value="MBK1816015.1"/>
    <property type="molecule type" value="Genomic_DNA"/>
</dbReference>
<evidence type="ECO:0000256" key="6">
    <source>
        <dbReference type="ARBA" id="ARBA00022989"/>
    </source>
</evidence>
<dbReference type="GO" id="GO:0046872">
    <property type="term" value="F:metal ion binding"/>
    <property type="evidence" value="ECO:0007669"/>
    <property type="project" value="UniProtKB-KW"/>
</dbReference>
<feature type="transmembrane region" description="Helical" evidence="9">
    <location>
        <begin position="390"/>
        <end position="419"/>
    </location>
</feature>
<evidence type="ECO:0000256" key="8">
    <source>
        <dbReference type="PROSITE-ProRule" id="PRU00703"/>
    </source>
</evidence>
<dbReference type="GO" id="GO:0005886">
    <property type="term" value="C:plasma membrane"/>
    <property type="evidence" value="ECO:0007669"/>
    <property type="project" value="UniProtKB-SubCell"/>
</dbReference>
<comment type="function">
    <text evidence="9">Acts as a magnesium transporter.</text>
</comment>
<dbReference type="InterPro" id="IPR006668">
    <property type="entry name" value="Mg_transptr_MgtE_intracell_dom"/>
</dbReference>
<keyword evidence="12" id="KW-1185">Reference proteome</keyword>
<feature type="domain" description="CBS" evidence="10">
    <location>
        <begin position="198"/>
        <end position="256"/>
    </location>
</feature>
<feature type="transmembrane region" description="Helical" evidence="9">
    <location>
        <begin position="358"/>
        <end position="378"/>
    </location>
</feature>
<dbReference type="Pfam" id="PF03448">
    <property type="entry name" value="MgtE_N"/>
    <property type="match status" value="1"/>
</dbReference>
<dbReference type="PROSITE" id="PS51371">
    <property type="entry name" value="CBS"/>
    <property type="match status" value="1"/>
</dbReference>